<evidence type="ECO:0000313" key="8">
    <source>
        <dbReference type="EMBL" id="PNF42687.1"/>
    </source>
</evidence>
<evidence type="ECO:0000259" key="7">
    <source>
        <dbReference type="SMART" id="SM00479"/>
    </source>
</evidence>
<keyword evidence="9" id="KW-1185">Reference proteome</keyword>
<dbReference type="InterPro" id="IPR034922">
    <property type="entry name" value="REX1-like_exo"/>
</dbReference>
<dbReference type="InterPro" id="IPR047021">
    <property type="entry name" value="REXO1/3/4-like"/>
</dbReference>
<feature type="domain" description="Exonuclease" evidence="7">
    <location>
        <begin position="32"/>
        <end position="195"/>
    </location>
</feature>
<feature type="non-terminal residue" evidence="8">
    <location>
        <position position="1"/>
    </location>
</feature>
<evidence type="ECO:0000256" key="6">
    <source>
        <dbReference type="ARBA" id="ARBA00023242"/>
    </source>
</evidence>
<keyword evidence="6" id="KW-0539">Nucleus</keyword>
<evidence type="ECO:0000256" key="5">
    <source>
        <dbReference type="ARBA" id="ARBA00022839"/>
    </source>
</evidence>
<keyword evidence="4" id="KW-0378">Hydrolase</keyword>
<dbReference type="EMBL" id="NEVH01001362">
    <property type="protein sequence ID" value="PNF42687.1"/>
    <property type="molecule type" value="Genomic_DNA"/>
</dbReference>
<dbReference type="PANTHER" id="PTHR12801:SF115">
    <property type="entry name" value="FI18136P1-RELATED"/>
    <property type="match status" value="1"/>
</dbReference>
<protein>
    <recommendedName>
        <fullName evidence="7">Exonuclease domain-containing protein</fullName>
    </recommendedName>
</protein>
<reference evidence="8 9" key="1">
    <citation type="submission" date="2017-12" db="EMBL/GenBank/DDBJ databases">
        <title>Hemimetabolous genomes reveal molecular basis of termite eusociality.</title>
        <authorList>
            <person name="Harrison M.C."/>
            <person name="Jongepier E."/>
            <person name="Robertson H.M."/>
            <person name="Arning N."/>
            <person name="Bitard-Feildel T."/>
            <person name="Chao H."/>
            <person name="Childers C.P."/>
            <person name="Dinh H."/>
            <person name="Doddapaneni H."/>
            <person name="Dugan S."/>
            <person name="Gowin J."/>
            <person name="Greiner C."/>
            <person name="Han Y."/>
            <person name="Hu H."/>
            <person name="Hughes D.S.T."/>
            <person name="Huylmans A.-K."/>
            <person name="Kemena C."/>
            <person name="Kremer L.P.M."/>
            <person name="Lee S.L."/>
            <person name="Lopez-Ezquerra A."/>
            <person name="Mallet L."/>
            <person name="Monroy-Kuhn J.M."/>
            <person name="Moser A."/>
            <person name="Murali S.C."/>
            <person name="Muzny D.M."/>
            <person name="Otani S."/>
            <person name="Piulachs M.-D."/>
            <person name="Poelchau M."/>
            <person name="Qu J."/>
            <person name="Schaub F."/>
            <person name="Wada-Katsumata A."/>
            <person name="Worley K.C."/>
            <person name="Xie Q."/>
            <person name="Ylla G."/>
            <person name="Poulsen M."/>
            <person name="Gibbs R.A."/>
            <person name="Schal C."/>
            <person name="Richards S."/>
            <person name="Belles X."/>
            <person name="Korb J."/>
            <person name="Bornberg-Bauer E."/>
        </authorList>
    </citation>
    <scope>NUCLEOTIDE SEQUENCE [LARGE SCALE GENOMIC DNA]</scope>
    <source>
        <tissue evidence="8">Whole body</tissue>
    </source>
</reference>
<evidence type="ECO:0000256" key="1">
    <source>
        <dbReference type="ARBA" id="ARBA00004123"/>
    </source>
</evidence>
<dbReference type="GO" id="GO:0010629">
    <property type="term" value="P:negative regulation of gene expression"/>
    <property type="evidence" value="ECO:0007669"/>
    <property type="project" value="UniProtKB-ARBA"/>
</dbReference>
<proteinExistence type="inferred from homology"/>
<dbReference type="GO" id="GO:0003676">
    <property type="term" value="F:nucleic acid binding"/>
    <property type="evidence" value="ECO:0007669"/>
    <property type="project" value="InterPro"/>
</dbReference>
<dbReference type="InterPro" id="IPR012337">
    <property type="entry name" value="RNaseH-like_sf"/>
</dbReference>
<dbReference type="InterPro" id="IPR013520">
    <property type="entry name" value="Ribonucl_H"/>
</dbReference>
<comment type="subcellular location">
    <subcellularLocation>
        <location evidence="1">Nucleus</location>
    </subcellularLocation>
</comment>
<dbReference type="CDD" id="cd06145">
    <property type="entry name" value="REX1_like"/>
    <property type="match status" value="1"/>
</dbReference>
<name>A0A2J7RPC2_9NEOP</name>
<dbReference type="AlphaFoldDB" id="A0A2J7RPC2"/>
<dbReference type="PANTHER" id="PTHR12801">
    <property type="entry name" value="RNA EXONUCLEASE REXO1 / RECO3 FAMILY MEMBER-RELATED"/>
    <property type="match status" value="1"/>
</dbReference>
<keyword evidence="5" id="KW-0269">Exonuclease</keyword>
<comment type="similarity">
    <text evidence="2">Belongs to the REXO1/REXO3 family.</text>
</comment>
<evidence type="ECO:0000256" key="2">
    <source>
        <dbReference type="ARBA" id="ARBA00006357"/>
    </source>
</evidence>
<keyword evidence="3" id="KW-0540">Nuclease</keyword>
<evidence type="ECO:0000256" key="4">
    <source>
        <dbReference type="ARBA" id="ARBA00022801"/>
    </source>
</evidence>
<evidence type="ECO:0000313" key="9">
    <source>
        <dbReference type="Proteomes" id="UP000235965"/>
    </source>
</evidence>
<organism evidence="8 9">
    <name type="scientific">Cryptotermes secundus</name>
    <dbReference type="NCBI Taxonomy" id="105785"/>
    <lineage>
        <taxon>Eukaryota</taxon>
        <taxon>Metazoa</taxon>
        <taxon>Ecdysozoa</taxon>
        <taxon>Arthropoda</taxon>
        <taxon>Hexapoda</taxon>
        <taxon>Insecta</taxon>
        <taxon>Pterygota</taxon>
        <taxon>Neoptera</taxon>
        <taxon>Polyneoptera</taxon>
        <taxon>Dictyoptera</taxon>
        <taxon>Blattodea</taxon>
        <taxon>Blattoidea</taxon>
        <taxon>Termitoidae</taxon>
        <taxon>Kalotermitidae</taxon>
        <taxon>Cryptotermitinae</taxon>
        <taxon>Cryptotermes</taxon>
    </lineage>
</organism>
<dbReference type="GO" id="GO:0005634">
    <property type="term" value="C:nucleus"/>
    <property type="evidence" value="ECO:0007669"/>
    <property type="project" value="UniProtKB-SubCell"/>
</dbReference>
<dbReference type="SUPFAM" id="SSF53098">
    <property type="entry name" value="Ribonuclease H-like"/>
    <property type="match status" value="1"/>
</dbReference>
<dbReference type="FunFam" id="3.30.420.10:FF:000031">
    <property type="entry name" value="RNA exonuclease 1"/>
    <property type="match status" value="1"/>
</dbReference>
<comment type="caution">
    <text evidence="8">The sequence shown here is derived from an EMBL/GenBank/DDBJ whole genome shotgun (WGS) entry which is preliminary data.</text>
</comment>
<dbReference type="GO" id="GO:0004527">
    <property type="term" value="F:exonuclease activity"/>
    <property type="evidence" value="ECO:0007669"/>
    <property type="project" value="UniProtKB-KW"/>
</dbReference>
<dbReference type="OrthoDB" id="206335at2759"/>
<sequence length="215" mass="24220">RVTVMASDDLLVYDRLVKPESEIIGYNTRFSGITARDLSENATKSLRDVQNQIRVTVVASDGHLVYDRLVKPESDIIEYNTRFSGITVHDLSENATKSLWDVQNDLMGFINADTILVGHGLENDLLALRITHGSGVDTSVIFPHSNGLPYPRSLKSLGSEFLEREIQQDQFGHCSFEDARACMEVIVMEARKDFDYIFQSGVQNFLQLQNKFACI</sequence>
<evidence type="ECO:0000256" key="3">
    <source>
        <dbReference type="ARBA" id="ARBA00022722"/>
    </source>
</evidence>
<dbReference type="STRING" id="105785.A0A2J7RPC2"/>
<dbReference type="InterPro" id="IPR036397">
    <property type="entry name" value="RNaseH_sf"/>
</dbReference>
<gene>
    <name evidence="8" type="ORF">B7P43_G14285</name>
</gene>
<dbReference type="InParanoid" id="A0A2J7RPC2"/>
<dbReference type="Proteomes" id="UP000235965">
    <property type="component" value="Unassembled WGS sequence"/>
</dbReference>
<accession>A0A2J7RPC2</accession>
<dbReference type="Gene3D" id="3.30.420.10">
    <property type="entry name" value="Ribonuclease H-like superfamily/Ribonuclease H"/>
    <property type="match status" value="2"/>
</dbReference>
<dbReference type="SMART" id="SM00479">
    <property type="entry name" value="EXOIII"/>
    <property type="match status" value="1"/>
</dbReference>